<keyword evidence="1" id="KW-0479">Metal-binding</keyword>
<dbReference type="InterPro" id="IPR032466">
    <property type="entry name" value="Metal_Hydrolase"/>
</dbReference>
<dbReference type="GO" id="GO:0046872">
    <property type="term" value="F:metal ion binding"/>
    <property type="evidence" value="ECO:0007669"/>
    <property type="project" value="UniProtKB-KW"/>
</dbReference>
<dbReference type="PANTHER" id="PTHR21240:SF29">
    <property type="entry name" value="AMIDOHYDROLASE-RELATED DOMAIN-CONTAINING PROTEIN"/>
    <property type="match status" value="1"/>
</dbReference>
<feature type="domain" description="Amidohydrolase-related" evidence="6">
    <location>
        <begin position="29"/>
        <end position="337"/>
    </location>
</feature>
<dbReference type="GO" id="GO:0016787">
    <property type="term" value="F:hydrolase activity"/>
    <property type="evidence" value="ECO:0007669"/>
    <property type="project" value="UniProtKB-KW"/>
</dbReference>
<evidence type="ECO:0000256" key="1">
    <source>
        <dbReference type="ARBA" id="ARBA00022723"/>
    </source>
</evidence>
<evidence type="ECO:0000256" key="3">
    <source>
        <dbReference type="ARBA" id="ARBA00023239"/>
    </source>
</evidence>
<proteinExistence type="predicted"/>
<dbReference type="KEGG" id="csr:Cspa_c37800"/>
<dbReference type="PANTHER" id="PTHR21240">
    <property type="entry name" value="2-AMINO-3-CARBOXYLMUCONATE-6-SEMIALDEHYDE DECARBOXYLASE"/>
    <property type="match status" value="1"/>
</dbReference>
<dbReference type="EMBL" id="CP004121">
    <property type="protein sequence ID" value="AGF57540.1"/>
    <property type="molecule type" value="Genomic_DNA"/>
</dbReference>
<keyword evidence="8" id="KW-1185">Reference proteome</keyword>
<dbReference type="Pfam" id="PF04909">
    <property type="entry name" value="Amidohydro_2"/>
    <property type="match status" value="1"/>
</dbReference>
<name>M1LWG8_9CLOT</name>
<gene>
    <name evidence="7" type="ORF">Cspa_c37800</name>
</gene>
<dbReference type="SUPFAM" id="SSF51556">
    <property type="entry name" value="Metallo-dependent hydrolases"/>
    <property type="match status" value="1"/>
</dbReference>
<dbReference type="RefSeq" id="WP_015393854.1">
    <property type="nucleotide sequence ID" value="NC_020291.1"/>
</dbReference>
<dbReference type="AlphaFoldDB" id="M1LWG8"/>
<dbReference type="eggNOG" id="COG2159">
    <property type="taxonomic scope" value="Bacteria"/>
</dbReference>
<dbReference type="GO" id="GO:0019748">
    <property type="term" value="P:secondary metabolic process"/>
    <property type="evidence" value="ECO:0007669"/>
    <property type="project" value="TreeGrafter"/>
</dbReference>
<dbReference type="Gene3D" id="3.20.20.140">
    <property type="entry name" value="Metal-dependent hydrolases"/>
    <property type="match status" value="1"/>
</dbReference>
<dbReference type="HOGENOM" id="CLU_039329_2_0_9"/>
<evidence type="ECO:0000313" key="7">
    <source>
        <dbReference type="EMBL" id="AGF57540.1"/>
    </source>
</evidence>
<dbReference type="GO" id="GO:0047596">
    <property type="term" value="F:6-methylsalicylate decarboxylase activity"/>
    <property type="evidence" value="ECO:0007669"/>
    <property type="project" value="UniProtKB-EC"/>
</dbReference>
<evidence type="ECO:0000256" key="5">
    <source>
        <dbReference type="ARBA" id="ARBA00038889"/>
    </source>
</evidence>
<evidence type="ECO:0000313" key="8">
    <source>
        <dbReference type="Proteomes" id="UP000011728"/>
    </source>
</evidence>
<dbReference type="STRING" id="36745.CLSAP_35510"/>
<keyword evidence="3" id="KW-0456">Lyase</keyword>
<keyword evidence="7" id="KW-0378">Hydrolase</keyword>
<dbReference type="PATRIC" id="fig|931276.5.peg.3813"/>
<evidence type="ECO:0000256" key="4">
    <source>
        <dbReference type="ARBA" id="ARBA00036832"/>
    </source>
</evidence>
<keyword evidence="2" id="KW-0862">Zinc</keyword>
<dbReference type="InterPro" id="IPR006680">
    <property type="entry name" value="Amidohydro-rel"/>
</dbReference>
<protein>
    <recommendedName>
        <fullName evidence="5">6-methylsalicylate decarboxylase</fullName>
        <ecNumber evidence="5">4.1.1.52</ecNumber>
    </recommendedName>
</protein>
<evidence type="ECO:0000259" key="6">
    <source>
        <dbReference type="Pfam" id="PF04909"/>
    </source>
</evidence>
<dbReference type="InterPro" id="IPR032465">
    <property type="entry name" value="ACMSD"/>
</dbReference>
<dbReference type="EC" id="4.1.1.52" evidence="5"/>
<accession>M1LWG8</accession>
<dbReference type="Proteomes" id="UP000011728">
    <property type="component" value="Chromosome"/>
</dbReference>
<sequence length="348" mass="39781">MANIIKDMILGYKIDNMMKNYKGNKLQKIDMHVHYIPRAYRRLLEFEVEGEPDGFPTPEWDVESHLKMMEYLGITTTVLSLSSPHLNFGDPEVAKRVARQANEEGAEAVEKYPNKFGLIASLPLPNVKDSIEEINYAFDVLKADGIAFPTNTQGVYLGDPCLDPILEELNNRKAVVILHPNKPSSVPQNVNEELPIPAMEFLFDTTRTVTNMISKGTIRRFNNIKFVIPHAGAFLPILCDRLDAFFKKAYLLEGKEKIDVYGELKKLYYDIAGMCIPRQLETILEIADHSHLFYGSDYPYTLEVGCIMLAEELDKTYILTDELRQDIYYKNALKLFPRLVENSNINFS</sequence>
<dbReference type="OrthoDB" id="9777673at2"/>
<organism evidence="7 8">
    <name type="scientific">Clostridium saccharoperbutylacetonicum N1-4(HMT)</name>
    <dbReference type="NCBI Taxonomy" id="931276"/>
    <lineage>
        <taxon>Bacteria</taxon>
        <taxon>Bacillati</taxon>
        <taxon>Bacillota</taxon>
        <taxon>Clostridia</taxon>
        <taxon>Eubacteriales</taxon>
        <taxon>Clostridiaceae</taxon>
        <taxon>Clostridium</taxon>
    </lineage>
</organism>
<dbReference type="GO" id="GO:0005829">
    <property type="term" value="C:cytosol"/>
    <property type="evidence" value="ECO:0007669"/>
    <property type="project" value="TreeGrafter"/>
</dbReference>
<reference evidence="7 8" key="1">
    <citation type="submission" date="2013-02" db="EMBL/GenBank/DDBJ databases">
        <title>Genome sequence of Clostridium saccharoperbutylacetonicum N1-4(HMT).</title>
        <authorList>
            <person name="Poehlein A."/>
            <person name="Daniel R."/>
        </authorList>
    </citation>
    <scope>NUCLEOTIDE SEQUENCE [LARGE SCALE GENOMIC DNA]</scope>
    <source>
        <strain evidence="8">N1-4(HMT)</strain>
    </source>
</reference>
<comment type="catalytic activity">
    <reaction evidence="4">
        <text>6-methylsalicylate + H(+) = 3-methylphenol + CO2</text>
        <dbReference type="Rhea" id="RHEA:23112"/>
        <dbReference type="ChEBI" id="CHEBI:15378"/>
        <dbReference type="ChEBI" id="CHEBI:16526"/>
        <dbReference type="ChEBI" id="CHEBI:17231"/>
        <dbReference type="ChEBI" id="CHEBI:36658"/>
        <dbReference type="EC" id="4.1.1.52"/>
    </reaction>
    <physiologicalReaction direction="left-to-right" evidence="4">
        <dbReference type="Rhea" id="RHEA:23113"/>
    </physiologicalReaction>
</comment>
<evidence type="ECO:0000256" key="2">
    <source>
        <dbReference type="ARBA" id="ARBA00022833"/>
    </source>
</evidence>